<organism evidence="1 2">
    <name type="scientific">Dyadobacter chenhuakuii</name>
    <dbReference type="NCBI Taxonomy" id="2909339"/>
    <lineage>
        <taxon>Bacteria</taxon>
        <taxon>Pseudomonadati</taxon>
        <taxon>Bacteroidota</taxon>
        <taxon>Cytophagia</taxon>
        <taxon>Cytophagales</taxon>
        <taxon>Spirosomataceae</taxon>
        <taxon>Dyadobacter</taxon>
    </lineage>
</organism>
<geneLocation type="plasmid" evidence="1 2">
    <name>unnamed</name>
</geneLocation>
<evidence type="ECO:0000313" key="2">
    <source>
        <dbReference type="Proteomes" id="UP001055420"/>
    </source>
</evidence>
<reference evidence="1" key="1">
    <citation type="submission" date="2022-06" db="EMBL/GenBank/DDBJ databases">
        <title>Novel species in genus Dyadobacter.</title>
        <authorList>
            <person name="Ma C."/>
        </authorList>
    </citation>
    <scope>NUCLEOTIDE SEQUENCE</scope>
    <source>
        <strain evidence="1">CY22</strain>
        <plasmid evidence="1">unnamed</plasmid>
    </source>
</reference>
<dbReference type="EMBL" id="CP099631">
    <property type="protein sequence ID" value="UTM21741.1"/>
    <property type="molecule type" value="Genomic_DNA"/>
</dbReference>
<accession>A0ABY5E716</accession>
<name>A0ABY5E716_9BACT</name>
<dbReference type="RefSeq" id="WP_254414185.1">
    <property type="nucleotide sequence ID" value="NZ_CP099631.1"/>
</dbReference>
<dbReference type="Proteomes" id="UP001055420">
    <property type="component" value="Plasmid unnamed"/>
</dbReference>
<keyword evidence="1" id="KW-0614">Plasmid</keyword>
<keyword evidence="2" id="KW-1185">Reference proteome</keyword>
<evidence type="ECO:0000313" key="1">
    <source>
        <dbReference type="EMBL" id="UTM21741.1"/>
    </source>
</evidence>
<protein>
    <submittedName>
        <fullName evidence="1">Uncharacterized protein</fullName>
    </submittedName>
</protein>
<proteinExistence type="predicted"/>
<sequence>MRSILIALVIFSMQVYIYPNVGFQNKHVDIKIGGTKWALPSTVGDAVKRHALNYKPPGYYYKNYPNKMEVILSVNDQPGDYFKENQPKEALFDRTLNGYIFRFPQNQINYDSLKVDIETTYKKKFKLTKGRKEATTLREDQMQFEYDFLMVDDKLTIGIHKSPTLVVVRYMYGMSIGKMGVKMGSYLHKR</sequence>
<gene>
    <name evidence="1" type="ORF">NFI80_25445</name>
</gene>